<keyword evidence="1" id="KW-0676">Redox-active center</keyword>
<dbReference type="CDD" id="cd02966">
    <property type="entry name" value="TlpA_like_family"/>
    <property type="match status" value="1"/>
</dbReference>
<dbReference type="RefSeq" id="WP_041494921.1">
    <property type="nucleotide sequence ID" value="NZ_AP014548.1"/>
</dbReference>
<name>W8VN29_9FLAO</name>
<dbReference type="Pfam" id="PF00578">
    <property type="entry name" value="AhpC-TSA"/>
    <property type="match status" value="1"/>
</dbReference>
<dbReference type="InterPro" id="IPR017937">
    <property type="entry name" value="Thioredoxin_CS"/>
</dbReference>
<dbReference type="InterPro" id="IPR013766">
    <property type="entry name" value="Thioredoxin_domain"/>
</dbReference>
<dbReference type="PROSITE" id="PS51352">
    <property type="entry name" value="THIOREDOXIN_2"/>
    <property type="match status" value="1"/>
</dbReference>
<dbReference type="PROSITE" id="PS51257">
    <property type="entry name" value="PROKAR_LIPOPROTEIN"/>
    <property type="match status" value="1"/>
</dbReference>
<dbReference type="InterPro" id="IPR000866">
    <property type="entry name" value="AhpC/TSA"/>
</dbReference>
<dbReference type="InterPro" id="IPR050553">
    <property type="entry name" value="Thioredoxin_ResA/DsbE_sf"/>
</dbReference>
<reference evidence="3 4" key="1">
    <citation type="journal article" date="2014" name="Proc. Natl. Acad. Sci. U.S.A.">
        <title>Functional characterization of flavobacteria rhodopsins reveals a unique class of light-driven chloride pump in bacteria.</title>
        <authorList>
            <person name="Yoshizawa S."/>
            <person name="Kumagai Y."/>
            <person name="Kim H."/>
            <person name="Ogura Y."/>
            <person name="Hayashi T."/>
            <person name="Iwasaki W."/>
            <person name="DeLong E.F."/>
            <person name="Kogure K."/>
        </authorList>
    </citation>
    <scope>NUCLEOTIDE SEQUENCE [LARGE SCALE GENOMIC DNA]</scope>
    <source>
        <strain evidence="3 4">S1-08</strain>
    </source>
</reference>
<evidence type="ECO:0000259" key="2">
    <source>
        <dbReference type="PROSITE" id="PS51352"/>
    </source>
</evidence>
<gene>
    <name evidence="3" type="ORF">NMS_0170</name>
</gene>
<dbReference type="GO" id="GO:0016209">
    <property type="term" value="F:antioxidant activity"/>
    <property type="evidence" value="ECO:0007669"/>
    <property type="project" value="InterPro"/>
</dbReference>
<protein>
    <recommendedName>
        <fullName evidence="2">Thioredoxin domain-containing protein</fullName>
    </recommendedName>
</protein>
<evidence type="ECO:0000256" key="1">
    <source>
        <dbReference type="ARBA" id="ARBA00023284"/>
    </source>
</evidence>
<dbReference type="Proteomes" id="UP000031760">
    <property type="component" value="Chromosome"/>
</dbReference>
<evidence type="ECO:0000313" key="3">
    <source>
        <dbReference type="EMBL" id="BAO54179.1"/>
    </source>
</evidence>
<dbReference type="PANTHER" id="PTHR42852:SF13">
    <property type="entry name" value="PROTEIN DIPZ"/>
    <property type="match status" value="1"/>
</dbReference>
<proteinExistence type="predicted"/>
<accession>W8VN29</accession>
<keyword evidence="4" id="KW-1185">Reference proteome</keyword>
<dbReference type="OrthoDB" id="9815205at2"/>
<feature type="domain" description="Thioredoxin" evidence="2">
    <location>
        <begin position="1"/>
        <end position="157"/>
    </location>
</feature>
<dbReference type="KEGG" id="nmf:NMS_0170"/>
<evidence type="ECO:0000313" key="4">
    <source>
        <dbReference type="Proteomes" id="UP000031760"/>
    </source>
</evidence>
<dbReference type="STRING" id="1454201.NMS_0170"/>
<dbReference type="Gene3D" id="3.40.30.10">
    <property type="entry name" value="Glutaredoxin"/>
    <property type="match status" value="1"/>
</dbReference>
<organism evidence="3 4">
    <name type="scientific">Nonlabens marinus S1-08</name>
    <dbReference type="NCBI Taxonomy" id="1454201"/>
    <lineage>
        <taxon>Bacteria</taxon>
        <taxon>Pseudomonadati</taxon>
        <taxon>Bacteroidota</taxon>
        <taxon>Flavobacteriia</taxon>
        <taxon>Flavobacteriales</taxon>
        <taxon>Flavobacteriaceae</taxon>
        <taxon>Nonlabens</taxon>
    </lineage>
</organism>
<dbReference type="PROSITE" id="PS00194">
    <property type="entry name" value="THIOREDOXIN_1"/>
    <property type="match status" value="1"/>
</dbReference>
<dbReference type="HOGENOM" id="CLU_042529_16_0_10"/>
<dbReference type="GO" id="GO:0016491">
    <property type="term" value="F:oxidoreductase activity"/>
    <property type="evidence" value="ECO:0007669"/>
    <property type="project" value="InterPro"/>
</dbReference>
<sequence length="157" mass="17926">MRVIYIVLLFVIITACSEKEVSTTQIVQRDFLTQLINEPSTEKVQVINFWATWCAPCVEELPAFVAIDERDDVEVILISLDEAKNVESLVNPFLVTNKITSTVKLLDDPYAAEWIPMVDEHWDGAIPATLIQKGSKKMFYNHSFTTNELEEEVSKFL</sequence>
<dbReference type="PANTHER" id="PTHR42852">
    <property type="entry name" value="THIOL:DISULFIDE INTERCHANGE PROTEIN DSBE"/>
    <property type="match status" value="1"/>
</dbReference>
<dbReference type="InterPro" id="IPR036249">
    <property type="entry name" value="Thioredoxin-like_sf"/>
</dbReference>
<dbReference type="EMBL" id="AP014548">
    <property type="protein sequence ID" value="BAO54179.1"/>
    <property type="molecule type" value="Genomic_DNA"/>
</dbReference>
<dbReference type="AlphaFoldDB" id="W8VN29"/>
<dbReference type="SUPFAM" id="SSF52833">
    <property type="entry name" value="Thioredoxin-like"/>
    <property type="match status" value="1"/>
</dbReference>